<sequence>MSAIDAGDEPVLPPGFRWDKPWQNAKGPPTALFLEGEEVARMVQKVTGEWYVVLERHRPAPPGEPFAPFVQRDCSSFDQGRRGTAMWAARHEARIRAEVAGRMPRSRAT</sequence>
<comment type="caution">
    <text evidence="2">The sequence shown here is derived from an EMBL/GenBank/DDBJ whole genome shotgun (WGS) entry which is preliminary data.</text>
</comment>
<accession>A0AAX0HU99</accession>
<protein>
    <submittedName>
        <fullName evidence="2">Uncharacterized protein</fullName>
    </submittedName>
</protein>
<dbReference type="EMBL" id="MKCQ01000024">
    <property type="protein sequence ID" value="OEY88014.1"/>
    <property type="molecule type" value="Genomic_DNA"/>
</dbReference>
<evidence type="ECO:0000313" key="3">
    <source>
        <dbReference type="Proteomes" id="UP000175852"/>
    </source>
</evidence>
<gene>
    <name evidence="2" type="ORF">BIY41_05680</name>
</gene>
<evidence type="ECO:0000313" key="2">
    <source>
        <dbReference type="EMBL" id="OEY88014.1"/>
    </source>
</evidence>
<proteinExistence type="predicted"/>
<name>A0AAX0HU99_XANCG</name>
<dbReference type="RefSeq" id="WP_016851284.1">
    <property type="nucleotide sequence ID" value="NZ_CP098489.1"/>
</dbReference>
<dbReference type="Proteomes" id="UP000175852">
    <property type="component" value="Unassembled WGS sequence"/>
</dbReference>
<dbReference type="AlphaFoldDB" id="A0AAX0HU99"/>
<feature type="region of interest" description="Disordered" evidence="1">
    <location>
        <begin position="1"/>
        <end position="23"/>
    </location>
</feature>
<evidence type="ECO:0000256" key="1">
    <source>
        <dbReference type="SAM" id="MobiDB-lite"/>
    </source>
</evidence>
<reference evidence="2 3" key="1">
    <citation type="submission" date="2016-09" db="EMBL/GenBank/DDBJ databases">
        <authorList>
            <person name="Wen S.-F."/>
            <person name="Lo A.-C."/>
            <person name="Lin C.-J."/>
            <person name="Tseng T.-T."/>
        </authorList>
    </citation>
    <scope>NUCLEOTIDE SEQUENCE [LARGE SCALE GENOMIC DNA]</scope>
    <source>
        <strain evidence="2 3">12609</strain>
    </source>
</reference>
<organism evidence="2 3">
    <name type="scientific">Xanthomonas campestris pv. glycines</name>
    <dbReference type="NCBI Taxonomy" id="473421"/>
    <lineage>
        <taxon>Bacteria</taxon>
        <taxon>Pseudomonadati</taxon>
        <taxon>Pseudomonadota</taxon>
        <taxon>Gammaproteobacteria</taxon>
        <taxon>Lysobacterales</taxon>
        <taxon>Lysobacteraceae</taxon>
        <taxon>Xanthomonas</taxon>
    </lineage>
</organism>